<dbReference type="AlphaFoldDB" id="A0A2A5JJ86"/>
<protein>
    <submittedName>
        <fullName evidence="2">Uncharacterized protein</fullName>
    </submittedName>
</protein>
<evidence type="ECO:0000256" key="1">
    <source>
        <dbReference type="SAM" id="Phobius"/>
    </source>
</evidence>
<sequence length="103" mass="12569">MFAVSYICILFVFITYLVCQLFKYKSTPEDRIRKLIEKRVQRDFQIRAHNILVKKPMIDKMVNNDHRYNALLDWKKEVEGYYRDYEAQVELEVSQYNVIKLKI</sequence>
<dbReference type="Proteomes" id="UP000228621">
    <property type="component" value="Unassembled WGS sequence"/>
</dbReference>
<organism evidence="2 3">
    <name type="scientific">Pseudoalteromonas piscicida</name>
    <dbReference type="NCBI Taxonomy" id="43662"/>
    <lineage>
        <taxon>Bacteria</taxon>
        <taxon>Pseudomonadati</taxon>
        <taxon>Pseudomonadota</taxon>
        <taxon>Gammaproteobacteria</taxon>
        <taxon>Alteromonadales</taxon>
        <taxon>Pseudoalteromonadaceae</taxon>
        <taxon>Pseudoalteromonas</taxon>
    </lineage>
</organism>
<keyword evidence="1" id="KW-1133">Transmembrane helix</keyword>
<gene>
    <name evidence="2" type="ORF">CEX98_22575</name>
</gene>
<proteinExistence type="predicted"/>
<keyword evidence="1" id="KW-0472">Membrane</keyword>
<evidence type="ECO:0000313" key="2">
    <source>
        <dbReference type="EMBL" id="PCK29516.1"/>
    </source>
</evidence>
<comment type="caution">
    <text evidence="2">The sequence shown here is derived from an EMBL/GenBank/DDBJ whole genome shotgun (WGS) entry which is preliminary data.</text>
</comment>
<feature type="transmembrane region" description="Helical" evidence="1">
    <location>
        <begin position="6"/>
        <end position="24"/>
    </location>
</feature>
<keyword evidence="3" id="KW-1185">Reference proteome</keyword>
<reference evidence="3" key="1">
    <citation type="journal article" date="2019" name="Genome Announc.">
        <title>Draft Genome Sequence of Pseudoalteromonas piscicida Strain 36Y ROTHPW, an Hypersaline Seawater Isolate from the South Coast of Sonora, Mexico.</title>
        <authorList>
            <person name="Sanchez-Diaz R."/>
            <person name="Molina-Garza Z.J."/>
            <person name="Cruz-Suarez L.E."/>
            <person name="Selvin J."/>
            <person name="Kiran G.S."/>
            <person name="Ibarra-Gamez J.C."/>
            <person name="Gomez-Gil B."/>
            <person name="Galaviz-Silva L."/>
        </authorList>
    </citation>
    <scope>NUCLEOTIDE SEQUENCE [LARGE SCALE GENOMIC DNA]</scope>
    <source>
        <strain evidence="3">36Y_RITHPW</strain>
    </source>
</reference>
<name>A0A2A5JJ86_PSEO7</name>
<keyword evidence="1" id="KW-0812">Transmembrane</keyword>
<accession>A0A2A5JJ86</accession>
<evidence type="ECO:0000313" key="3">
    <source>
        <dbReference type="Proteomes" id="UP000228621"/>
    </source>
</evidence>
<dbReference type="EMBL" id="NKHF01000208">
    <property type="protein sequence ID" value="PCK29516.1"/>
    <property type="molecule type" value="Genomic_DNA"/>
</dbReference>